<dbReference type="AlphaFoldDB" id="A0AAC9U116"/>
<dbReference type="Gene3D" id="2.70.40.10">
    <property type="match status" value="1"/>
</dbReference>
<evidence type="ECO:0000313" key="2">
    <source>
        <dbReference type="Proteomes" id="UP000198233"/>
    </source>
</evidence>
<organism evidence="1 2">
    <name type="scientific">Shewanella marisflavi</name>
    <dbReference type="NCBI Taxonomy" id="260364"/>
    <lineage>
        <taxon>Bacteria</taxon>
        <taxon>Pseudomonadati</taxon>
        <taxon>Pseudomonadota</taxon>
        <taxon>Gammaproteobacteria</taxon>
        <taxon>Alteromonadales</taxon>
        <taxon>Shewanellaceae</taxon>
        <taxon>Shewanella</taxon>
    </lineage>
</organism>
<protein>
    <submittedName>
        <fullName evidence="1">Uncharacterized protein</fullName>
    </submittedName>
</protein>
<dbReference type="InterPro" id="IPR036157">
    <property type="entry name" value="dUTPase-like_sf"/>
</dbReference>
<dbReference type="EMBL" id="CP022272">
    <property type="protein sequence ID" value="ASJ97154.1"/>
    <property type="molecule type" value="Genomic_DNA"/>
</dbReference>
<proteinExistence type="predicted"/>
<gene>
    <name evidence="1" type="ORF">CFF01_11465</name>
</gene>
<dbReference type="KEGG" id="smav:CFF01_11465"/>
<evidence type="ECO:0000313" key="1">
    <source>
        <dbReference type="EMBL" id="ASJ97154.1"/>
    </source>
</evidence>
<dbReference type="Proteomes" id="UP000198233">
    <property type="component" value="Chromosome"/>
</dbReference>
<accession>A0AAC9U116</accession>
<dbReference type="SUPFAM" id="SSF51283">
    <property type="entry name" value="dUTPase-like"/>
    <property type="match status" value="1"/>
</dbReference>
<reference evidence="1 2" key="1">
    <citation type="submission" date="2017-06" db="EMBL/GenBank/DDBJ databases">
        <title>Complete genome sequence of Shewanella marisflavi EP1 associated with anaerobic 2,4-dinitrotoluene reduction and salt tolerance.</title>
        <authorList>
            <person name="Huang J."/>
        </authorList>
    </citation>
    <scope>NUCLEOTIDE SEQUENCE [LARGE SCALE GENOMIC DNA]</scope>
    <source>
        <strain evidence="1 2">EP1</strain>
    </source>
</reference>
<name>A0AAC9U116_9GAMM</name>
<sequence>MRLTDLDIETCLDHGNIVIAPRLGADTISGVSGVSGDVKLSDQFCVFQGRRAPYIELSGPNTTLCKKPLLVGSARTTNV</sequence>